<keyword evidence="2" id="KW-1185">Reference proteome</keyword>
<sequence length="90" mass="10019">MVANNQIYTTDADVTKICDACAANGNNAKCISHLCQYEYTLDVRFLHFSHAYALLTCIRTCHGQSLQALRGQVLRMNSPSNILEEVVVVE</sequence>
<accession>A0A016WTV7</accession>
<dbReference type="EMBL" id="JARK01000105">
    <property type="protein sequence ID" value="EYC43070.1"/>
    <property type="molecule type" value="Genomic_DNA"/>
</dbReference>
<evidence type="ECO:0000313" key="1">
    <source>
        <dbReference type="EMBL" id="EYC43070.1"/>
    </source>
</evidence>
<dbReference type="Proteomes" id="UP000024635">
    <property type="component" value="Unassembled WGS sequence"/>
</dbReference>
<dbReference type="OrthoDB" id="5868561at2759"/>
<organism evidence="1 2">
    <name type="scientific">Ancylostoma ceylanicum</name>
    <dbReference type="NCBI Taxonomy" id="53326"/>
    <lineage>
        <taxon>Eukaryota</taxon>
        <taxon>Metazoa</taxon>
        <taxon>Ecdysozoa</taxon>
        <taxon>Nematoda</taxon>
        <taxon>Chromadorea</taxon>
        <taxon>Rhabditida</taxon>
        <taxon>Rhabditina</taxon>
        <taxon>Rhabditomorpha</taxon>
        <taxon>Strongyloidea</taxon>
        <taxon>Ancylostomatidae</taxon>
        <taxon>Ancylostomatinae</taxon>
        <taxon>Ancylostoma</taxon>
    </lineage>
</organism>
<name>A0A016WTV7_9BILA</name>
<proteinExistence type="predicted"/>
<evidence type="ECO:0000313" key="2">
    <source>
        <dbReference type="Proteomes" id="UP000024635"/>
    </source>
</evidence>
<gene>
    <name evidence="1" type="primary">Acey_s0505.g2671</name>
    <name evidence="1" type="synonym">ASP-s0505.g2671</name>
    <name evidence="1" type="ORF">Y032_0505g2671</name>
</gene>
<comment type="caution">
    <text evidence="1">The sequence shown here is derived from an EMBL/GenBank/DDBJ whole genome shotgun (WGS) entry which is preliminary data.</text>
</comment>
<protein>
    <submittedName>
        <fullName evidence="1">Uncharacterized protein</fullName>
    </submittedName>
</protein>
<dbReference type="AlphaFoldDB" id="A0A016WTV7"/>
<reference evidence="2" key="1">
    <citation type="journal article" date="2015" name="Nat. Genet.">
        <title>The genome and transcriptome of the zoonotic hookworm Ancylostoma ceylanicum identify infection-specific gene families.</title>
        <authorList>
            <person name="Schwarz E.M."/>
            <person name="Hu Y."/>
            <person name="Antoshechkin I."/>
            <person name="Miller M.M."/>
            <person name="Sternberg P.W."/>
            <person name="Aroian R.V."/>
        </authorList>
    </citation>
    <scope>NUCLEOTIDE SEQUENCE</scope>
    <source>
        <strain evidence="2">HY135</strain>
    </source>
</reference>